<keyword evidence="3" id="KW-1185">Reference proteome</keyword>
<dbReference type="RefSeq" id="WP_255190151.1">
    <property type="nucleotide sequence ID" value="NZ_CP113517.1"/>
</dbReference>
<dbReference type="InterPro" id="IPR045584">
    <property type="entry name" value="Pilin-like"/>
</dbReference>
<keyword evidence="1" id="KW-1133">Transmembrane helix</keyword>
<evidence type="ECO:0000313" key="2">
    <source>
        <dbReference type="EMBL" id="WAR45182.1"/>
    </source>
</evidence>
<proteinExistence type="predicted"/>
<organism evidence="2 3">
    <name type="scientific">Methylomonas rapida</name>
    <dbReference type="NCBI Taxonomy" id="2963939"/>
    <lineage>
        <taxon>Bacteria</taxon>
        <taxon>Pseudomonadati</taxon>
        <taxon>Pseudomonadota</taxon>
        <taxon>Gammaproteobacteria</taxon>
        <taxon>Methylococcales</taxon>
        <taxon>Methylococcaceae</taxon>
        <taxon>Methylomonas</taxon>
    </lineage>
</organism>
<dbReference type="EMBL" id="CP113517">
    <property type="protein sequence ID" value="WAR45182.1"/>
    <property type="molecule type" value="Genomic_DNA"/>
</dbReference>
<dbReference type="SUPFAM" id="SSF54523">
    <property type="entry name" value="Pili subunits"/>
    <property type="match status" value="1"/>
</dbReference>
<dbReference type="NCBIfam" id="TIGR02532">
    <property type="entry name" value="IV_pilin_GFxxxE"/>
    <property type="match status" value="1"/>
</dbReference>
<dbReference type="Proteomes" id="UP001162780">
    <property type="component" value="Chromosome"/>
</dbReference>
<dbReference type="PROSITE" id="PS00409">
    <property type="entry name" value="PROKAR_NTER_METHYL"/>
    <property type="match status" value="1"/>
</dbReference>
<sequence length="365" mass="40230">MAHSEFPFTPCGVRGSVGARSRGFTLLEMLLVIFLMALVASAGLMLTEGVEDQAKYDETKRRMELIRKAIVGDPTRTVNGAPEISGFVADMGRLPGCWRELLEPSDCNDQPLKEYSNGACVDSTFTNESDCQDAGKLWVPIAFGWRGPYISVVPDHDGVRRFRDGYGNEDIDDDLNFGWVWRMYDADDEETSNPDEAVLIRIKSKGFDGQEDSSDDYPNDTIANVTPLIDSRDHQVKLDNWSGRVLFINRTSNPVPPNPADTFTLKLKLNYPDGNGGVGLAVSNTFTLSGSDPIPAGASDYSPPITFSDGKTPPLGMHTLEVLCDDDTEFTNSCPGDSDHDRFGKISMLPFSQSTEFNLIWDIDD</sequence>
<gene>
    <name evidence="2" type="ORF">NM686_001340</name>
</gene>
<accession>A0ABY7GL23</accession>
<evidence type="ECO:0000256" key="1">
    <source>
        <dbReference type="SAM" id="Phobius"/>
    </source>
</evidence>
<evidence type="ECO:0000313" key="3">
    <source>
        <dbReference type="Proteomes" id="UP001162780"/>
    </source>
</evidence>
<name>A0ABY7GL23_9GAMM</name>
<keyword evidence="1" id="KW-0472">Membrane</keyword>
<feature type="transmembrane region" description="Helical" evidence="1">
    <location>
        <begin position="24"/>
        <end position="46"/>
    </location>
</feature>
<dbReference type="InterPro" id="IPR012902">
    <property type="entry name" value="N_methyl_site"/>
</dbReference>
<reference evidence="2" key="1">
    <citation type="submission" date="2022-11" db="EMBL/GenBank/DDBJ databases">
        <title>Methylomonas rapida sp. nov., Carotenoid-Producing Obligate Methanotrophs with High Growth Characteristics and Biotechnological Potential.</title>
        <authorList>
            <person name="Tikhonova E.N."/>
            <person name="Suleimanov R.Z."/>
            <person name="Miroshnikov K."/>
            <person name="Oshkin I.Y."/>
            <person name="Belova S.E."/>
            <person name="Danilova O.V."/>
            <person name="Ashikhmin A."/>
            <person name="Konopkin A."/>
            <person name="But S.Y."/>
            <person name="Khmelenina V.N."/>
            <person name="Kuznetsov N."/>
            <person name="Pimenov N.V."/>
            <person name="Dedysh S.N."/>
        </authorList>
    </citation>
    <scope>NUCLEOTIDE SEQUENCE</scope>
    <source>
        <strain evidence="2">MP1</strain>
    </source>
</reference>
<dbReference type="Pfam" id="PF07963">
    <property type="entry name" value="N_methyl"/>
    <property type="match status" value="1"/>
</dbReference>
<protein>
    <submittedName>
        <fullName evidence="2">Type II secretion system protein</fullName>
    </submittedName>
</protein>
<keyword evidence="1" id="KW-0812">Transmembrane</keyword>